<dbReference type="InterPro" id="IPR025342">
    <property type="entry name" value="DUF4248"/>
</dbReference>
<dbReference type="Proteomes" id="UP000215155">
    <property type="component" value="Unassembled WGS sequence"/>
</dbReference>
<proteinExistence type="predicted"/>
<dbReference type="EMBL" id="VZBP01000061">
    <property type="protein sequence ID" value="MQO09103.1"/>
    <property type="molecule type" value="Genomic_DNA"/>
</dbReference>
<sequence>MEISNRMYSKTELGLLFFPEATSKATARRHLMDWIKRCIPLWDELKKQGYLVGCQYFSPRQVAVIFEYLGEPDEC</sequence>
<evidence type="ECO:0000313" key="4">
    <source>
        <dbReference type="Proteomes" id="UP000405805"/>
    </source>
</evidence>
<reference evidence="4" key="2">
    <citation type="submission" date="2019-09" db="EMBL/GenBank/DDBJ databases">
        <title>Distinct polysaccharide growth profiles of human intestinal Prevotella copri isolates.</title>
        <authorList>
            <person name="Fehlner-Peach H."/>
            <person name="Magnabosco C."/>
            <person name="Raghavan V."/>
            <person name="Scher J.U."/>
            <person name="Tett A."/>
            <person name="Cox L.M."/>
            <person name="Gottsegen C."/>
            <person name="Watters A."/>
            <person name="Wiltshire- Gordon J.D."/>
            <person name="Segata N."/>
            <person name="Bonneau R."/>
            <person name="Littman D.R."/>
        </authorList>
    </citation>
    <scope>NUCLEOTIDE SEQUENCE [LARGE SCALE GENOMIC DNA]</scope>
    <source>
        <strain evidence="4">iA624</strain>
    </source>
</reference>
<gene>
    <name evidence="2" type="ORF">CFT61_02620</name>
    <name evidence="1" type="ORF">F7D57_05065</name>
</gene>
<reference evidence="2 3" key="1">
    <citation type="submission" date="2017-07" db="EMBL/GenBank/DDBJ databases">
        <title>Draft genome sequence of Prevotella copri isolated from the gut of healthy adult Indian.</title>
        <authorList>
            <person name="Das B."/>
            <person name="Bag S."/>
            <person name="Ghosh T.S."/>
        </authorList>
    </citation>
    <scope>NUCLEOTIDE SEQUENCE [LARGE SCALE GENOMIC DNA]</scope>
    <source>
        <strain evidence="2 3">Indica</strain>
    </source>
</reference>
<name>A0AA91YY69_9BACT</name>
<dbReference type="EMBL" id="NMPZ01000002">
    <property type="protein sequence ID" value="OXL45136.1"/>
    <property type="molecule type" value="Genomic_DNA"/>
</dbReference>
<protein>
    <submittedName>
        <fullName evidence="1">DUF4248 domain-containing protein</fullName>
    </submittedName>
</protein>
<evidence type="ECO:0000313" key="3">
    <source>
        <dbReference type="Proteomes" id="UP000215155"/>
    </source>
</evidence>
<dbReference type="Proteomes" id="UP000405805">
    <property type="component" value="Unassembled WGS sequence"/>
</dbReference>
<dbReference type="Pfam" id="PF14053">
    <property type="entry name" value="DUF4248"/>
    <property type="match status" value="1"/>
</dbReference>
<evidence type="ECO:0000313" key="1">
    <source>
        <dbReference type="EMBL" id="MQO09103.1"/>
    </source>
</evidence>
<dbReference type="RefSeq" id="WP_089542930.1">
    <property type="nucleotide sequence ID" value="NZ_CABOGV010000019.1"/>
</dbReference>
<comment type="caution">
    <text evidence="2">The sequence shown here is derived from an EMBL/GenBank/DDBJ whole genome shotgun (WGS) entry which is preliminary data.</text>
</comment>
<dbReference type="AlphaFoldDB" id="A0AA91YY69"/>
<organism evidence="2 3">
    <name type="scientific">Segatella copri</name>
    <dbReference type="NCBI Taxonomy" id="165179"/>
    <lineage>
        <taxon>Bacteria</taxon>
        <taxon>Pseudomonadati</taxon>
        <taxon>Bacteroidota</taxon>
        <taxon>Bacteroidia</taxon>
        <taxon>Bacteroidales</taxon>
        <taxon>Prevotellaceae</taxon>
        <taxon>Segatella</taxon>
    </lineage>
</organism>
<evidence type="ECO:0000313" key="2">
    <source>
        <dbReference type="EMBL" id="OXL45136.1"/>
    </source>
</evidence>
<reference evidence="1" key="3">
    <citation type="submission" date="2022-12" db="EMBL/GenBank/DDBJ databases">
        <title>Distinct polysaccharide growth profiles of human intestinal Prevotella copri isolates.</title>
        <authorList>
            <person name="Fehlner-Peach H."/>
            <person name="Magnabosco C."/>
            <person name="Raghavan V."/>
            <person name="Scher J.U."/>
            <person name="Tett A."/>
            <person name="Cox L.M."/>
            <person name="Gottsegen C."/>
            <person name="Watters A."/>
            <person name="Wiltshire- Gordon J.D."/>
            <person name="Segata N."/>
            <person name="Bonneau R."/>
            <person name="Littman D.R."/>
        </authorList>
    </citation>
    <scope>NUCLEOTIDE SEQUENCE</scope>
    <source>
        <strain evidence="1">IA624</strain>
    </source>
</reference>
<accession>A0AA91YY69</accession>